<dbReference type="EMBL" id="CYTW01000001">
    <property type="protein sequence ID" value="CUJ87659.1"/>
    <property type="molecule type" value="Genomic_DNA"/>
</dbReference>
<dbReference type="STRING" id="1715693.PH7735_00798"/>
<evidence type="ECO:0000313" key="1">
    <source>
        <dbReference type="EMBL" id="CUJ87659.1"/>
    </source>
</evidence>
<dbReference type="Proteomes" id="UP000051870">
    <property type="component" value="Unassembled WGS sequence"/>
</dbReference>
<sequence>MKVLFFSPLVSRYEEDRFSTFEKLLKDTLRSEVVRLPANISEYGANKWLELVHEEVLSADALVMMSPSQTLISLDTHGSEVIKRVLERFEGGVPAIIQFGWGDLPNPQRHSPAVQENLKNLFSSLEARPLDIRVSNRVKSFSRNDYIHEVGSDDLLQPDYLGDQGQLIVNQAHLLNYDGHSYPLVTAQENVELINSGDEKTLAVPGIKPSIVLYRKVKGNYQIICTGGLFTDSTPDDTGIKFPGADQNSAFIKRVLEEVGSAAPTFENRAHRAYRYFVRCERGVGLLLNRVFKGEIEENLTSKVQGRLRDCKDLNGDLGRLSLLDMLEAIRSGKRWPCFKTGMMCNQDGTLLSRKEFGKLVDKVNNGARNILAHPAKSVFNDIEITDTDIENLCALDEVIWNARLYFDCTSSKL</sequence>
<name>A0A0P1I338_9RHOB</name>
<proteinExistence type="predicted"/>
<dbReference type="AlphaFoldDB" id="A0A0P1I338"/>
<gene>
    <name evidence="1" type="ORF">PH7735_00798</name>
</gene>
<organism evidence="1 2">
    <name type="scientific">Shimia thalassica</name>
    <dbReference type="NCBI Taxonomy" id="1715693"/>
    <lineage>
        <taxon>Bacteria</taxon>
        <taxon>Pseudomonadati</taxon>
        <taxon>Pseudomonadota</taxon>
        <taxon>Alphaproteobacteria</taxon>
        <taxon>Rhodobacterales</taxon>
        <taxon>Roseobacteraceae</taxon>
    </lineage>
</organism>
<accession>A0A0P1I338</accession>
<evidence type="ECO:0000313" key="2">
    <source>
        <dbReference type="Proteomes" id="UP000051870"/>
    </source>
</evidence>
<protein>
    <submittedName>
        <fullName evidence="1">Uncharacterized protein</fullName>
    </submittedName>
</protein>
<keyword evidence="2" id="KW-1185">Reference proteome</keyword>
<reference evidence="2" key="1">
    <citation type="submission" date="2015-09" db="EMBL/GenBank/DDBJ databases">
        <authorList>
            <person name="Rodrigo-Torres Lidia"/>
            <person name="Arahal R.David."/>
        </authorList>
    </citation>
    <scope>NUCLEOTIDE SEQUENCE [LARGE SCALE GENOMIC DNA]</scope>
    <source>
        <strain evidence="2">CECT 7735</strain>
    </source>
</reference>